<keyword evidence="1" id="KW-1133">Transmembrane helix</keyword>
<dbReference type="KEGG" id="nai:NECAME_07686"/>
<dbReference type="Proteomes" id="UP000053676">
    <property type="component" value="Unassembled WGS sequence"/>
</dbReference>
<dbReference type="AlphaFoldDB" id="W2TLD7"/>
<keyword evidence="1" id="KW-0472">Membrane</keyword>
<reference evidence="3" key="1">
    <citation type="journal article" date="2014" name="Nat. Genet.">
        <title>Genome of the human hookworm Necator americanus.</title>
        <authorList>
            <person name="Tang Y.T."/>
            <person name="Gao X."/>
            <person name="Rosa B.A."/>
            <person name="Abubucker S."/>
            <person name="Hallsworth-Pepin K."/>
            <person name="Martin J."/>
            <person name="Tyagi R."/>
            <person name="Heizer E."/>
            <person name="Zhang X."/>
            <person name="Bhonagiri-Palsikar V."/>
            <person name="Minx P."/>
            <person name="Warren W.C."/>
            <person name="Wang Q."/>
            <person name="Zhan B."/>
            <person name="Hotez P.J."/>
            <person name="Sternberg P.W."/>
            <person name="Dougall A."/>
            <person name="Gaze S.T."/>
            <person name="Mulvenna J."/>
            <person name="Sotillo J."/>
            <person name="Ranganathan S."/>
            <person name="Rabelo E.M."/>
            <person name="Wilson R.K."/>
            <person name="Felgner P.L."/>
            <person name="Bethony J."/>
            <person name="Hawdon J.M."/>
            <person name="Gasser R.B."/>
            <person name="Loukas A."/>
            <person name="Mitreva M."/>
        </authorList>
    </citation>
    <scope>NUCLEOTIDE SEQUENCE [LARGE SCALE GENOMIC DNA]</scope>
</reference>
<feature type="transmembrane region" description="Helical" evidence="1">
    <location>
        <begin position="59"/>
        <end position="77"/>
    </location>
</feature>
<evidence type="ECO:0000313" key="3">
    <source>
        <dbReference type="Proteomes" id="UP000053676"/>
    </source>
</evidence>
<keyword evidence="3" id="KW-1185">Reference proteome</keyword>
<evidence type="ECO:0000313" key="2">
    <source>
        <dbReference type="EMBL" id="ETN82910.1"/>
    </source>
</evidence>
<evidence type="ECO:0000256" key="1">
    <source>
        <dbReference type="SAM" id="Phobius"/>
    </source>
</evidence>
<feature type="non-terminal residue" evidence="2">
    <location>
        <position position="91"/>
    </location>
</feature>
<accession>W2TLD7</accession>
<organism evidence="2 3">
    <name type="scientific">Necator americanus</name>
    <name type="common">Human hookworm</name>
    <dbReference type="NCBI Taxonomy" id="51031"/>
    <lineage>
        <taxon>Eukaryota</taxon>
        <taxon>Metazoa</taxon>
        <taxon>Ecdysozoa</taxon>
        <taxon>Nematoda</taxon>
        <taxon>Chromadorea</taxon>
        <taxon>Rhabditida</taxon>
        <taxon>Rhabditina</taxon>
        <taxon>Rhabditomorpha</taxon>
        <taxon>Strongyloidea</taxon>
        <taxon>Ancylostomatidae</taxon>
        <taxon>Bunostominae</taxon>
        <taxon>Necator</taxon>
    </lineage>
</organism>
<keyword evidence="1" id="KW-0812">Transmembrane</keyword>
<sequence>MLSTNFTPVGLFFSRRCYRDIFQISRNGTVFHTTCIILCILMSILQFGVFIFLPPAPRYALVAAAPLVLILTLFSILRPDPTLLVVSLVCT</sequence>
<dbReference type="EMBL" id="KI658342">
    <property type="protein sequence ID" value="ETN82910.1"/>
    <property type="molecule type" value="Genomic_DNA"/>
</dbReference>
<proteinExistence type="predicted"/>
<name>W2TLD7_NECAM</name>
<feature type="transmembrane region" description="Helical" evidence="1">
    <location>
        <begin position="29"/>
        <end position="53"/>
    </location>
</feature>
<gene>
    <name evidence="2" type="ORF">NECAME_07686</name>
</gene>
<protein>
    <submittedName>
        <fullName evidence="2">Uncharacterized protein</fullName>
    </submittedName>
</protein>